<feature type="compositionally biased region" description="Basic and acidic residues" evidence="1">
    <location>
        <begin position="415"/>
        <end position="441"/>
    </location>
</feature>
<evidence type="ECO:0000256" key="2">
    <source>
        <dbReference type="SAM" id="SignalP"/>
    </source>
</evidence>
<accession>A0AAV8X816</accession>
<proteinExistence type="predicted"/>
<feature type="compositionally biased region" description="Polar residues" evidence="1">
    <location>
        <begin position="442"/>
        <end position="453"/>
    </location>
</feature>
<organism evidence="3 4">
    <name type="scientific">Aromia moschata</name>
    <dbReference type="NCBI Taxonomy" id="1265417"/>
    <lineage>
        <taxon>Eukaryota</taxon>
        <taxon>Metazoa</taxon>
        <taxon>Ecdysozoa</taxon>
        <taxon>Arthropoda</taxon>
        <taxon>Hexapoda</taxon>
        <taxon>Insecta</taxon>
        <taxon>Pterygota</taxon>
        <taxon>Neoptera</taxon>
        <taxon>Endopterygota</taxon>
        <taxon>Coleoptera</taxon>
        <taxon>Polyphaga</taxon>
        <taxon>Cucujiformia</taxon>
        <taxon>Chrysomeloidea</taxon>
        <taxon>Cerambycidae</taxon>
        <taxon>Cerambycinae</taxon>
        <taxon>Callichromatini</taxon>
        <taxon>Aromia</taxon>
    </lineage>
</organism>
<feature type="non-terminal residue" evidence="3">
    <location>
        <position position="1"/>
    </location>
</feature>
<sequence length="484" mass="54626">GKMLYSSSLLLFLKLMLVAAEPSVHILSENLEQLITSSTLEWVPTNGNDETILKDAVIASYQLFNETREESEREDSESQQNGIIPRPVYICRAKLNSVWIPGQLRPKKHVCVVSLYKKVTPYKQFELLINIEGSSRLSWVNKDKYTLIPPGAVTSGSGDNTHKTFIARRKAKSSNRDGSLTYHVGKFLPNENLGVFHFVNESNTELQFEDGEILVETEPIEYEFKYVRFDRLRSRHPKKQVVLGQTTLKNEVDGLQLVESVIGYEFNYSLYWGKGHGLLTGLPFTVYLTNGTKIDGRWGLPYEKKVDSVRTGVQRYLQEGTAVNVSLVGNYTESEVPYEATVICIYKDGERRNITIRDTKREHNMLDVAAVYSPTYFLHNNSHVPTTTTTTTTTTTSKTTSTTQGVTPVAPDGHLSNEIEMKRFPNKKEDDRMISDDHTDRQPPSSTTINVPKSNDKEPNGVSSFSKFGLVTVLIVPLVMRRVT</sequence>
<reference evidence="3" key="1">
    <citation type="journal article" date="2023" name="Insect Mol. Biol.">
        <title>Genome sequencing provides insights into the evolution of gene families encoding plant cell wall-degrading enzymes in longhorned beetles.</title>
        <authorList>
            <person name="Shin N.R."/>
            <person name="Okamura Y."/>
            <person name="Kirsch R."/>
            <person name="Pauchet Y."/>
        </authorList>
    </citation>
    <scope>NUCLEOTIDE SEQUENCE</scope>
    <source>
        <strain evidence="3">AMC_N1</strain>
    </source>
</reference>
<feature type="signal peptide" evidence="2">
    <location>
        <begin position="1"/>
        <end position="20"/>
    </location>
</feature>
<gene>
    <name evidence="3" type="ORF">NQ318_009265</name>
</gene>
<evidence type="ECO:0000313" key="4">
    <source>
        <dbReference type="Proteomes" id="UP001162162"/>
    </source>
</evidence>
<dbReference type="Proteomes" id="UP001162162">
    <property type="component" value="Unassembled WGS sequence"/>
</dbReference>
<keyword evidence="4" id="KW-1185">Reference proteome</keyword>
<dbReference type="InterPro" id="IPR006616">
    <property type="entry name" value="DM9_repeat"/>
</dbReference>
<feature type="chain" id="PRO_5043967468" evidence="2">
    <location>
        <begin position="21"/>
        <end position="484"/>
    </location>
</feature>
<comment type="caution">
    <text evidence="3">The sequence shown here is derived from an EMBL/GenBank/DDBJ whole genome shotgun (WGS) entry which is preliminary data.</text>
</comment>
<dbReference type="PANTHER" id="PTHR31649:SF11">
    <property type="entry name" value="PROTEIN UNZIPPED"/>
    <property type="match status" value="1"/>
</dbReference>
<keyword evidence="2" id="KW-0732">Signal</keyword>
<feature type="region of interest" description="Disordered" evidence="1">
    <location>
        <begin position="384"/>
        <end position="463"/>
    </location>
</feature>
<dbReference type="EMBL" id="JAPWTK010000940">
    <property type="protein sequence ID" value="KAJ8935068.1"/>
    <property type="molecule type" value="Genomic_DNA"/>
</dbReference>
<protein>
    <submittedName>
        <fullName evidence="3">Uncharacterized protein</fullName>
    </submittedName>
</protein>
<evidence type="ECO:0000256" key="1">
    <source>
        <dbReference type="SAM" id="MobiDB-lite"/>
    </source>
</evidence>
<name>A0AAV8X816_9CUCU</name>
<evidence type="ECO:0000313" key="3">
    <source>
        <dbReference type="EMBL" id="KAJ8935068.1"/>
    </source>
</evidence>
<dbReference type="AlphaFoldDB" id="A0AAV8X816"/>
<feature type="compositionally biased region" description="Low complexity" evidence="1">
    <location>
        <begin position="386"/>
        <end position="403"/>
    </location>
</feature>
<dbReference type="PANTHER" id="PTHR31649">
    <property type="entry name" value="AGAP009604-PA"/>
    <property type="match status" value="1"/>
</dbReference>
<dbReference type="Pfam" id="PF11901">
    <property type="entry name" value="DM9"/>
    <property type="match status" value="1"/>
</dbReference>